<feature type="region of interest" description="Disordered" evidence="1">
    <location>
        <begin position="66"/>
        <end position="133"/>
    </location>
</feature>
<reference evidence="3 4" key="1">
    <citation type="submission" date="2022-05" db="EMBL/GenBank/DDBJ databases">
        <title>Genome Resource of Streptomyces lavenduligriseus GA1-1, a Strain with Broad-Spectrum Antifungal Activity against Phytopathogenic Fungi.</title>
        <authorList>
            <person name="Qi D."/>
        </authorList>
    </citation>
    <scope>NUCLEOTIDE SEQUENCE [LARGE SCALE GENOMIC DNA]</scope>
    <source>
        <strain evidence="3 4">GA1-1</strain>
    </source>
</reference>
<dbReference type="Proteomes" id="UP001202052">
    <property type="component" value="Unassembled WGS sequence"/>
</dbReference>
<comment type="caution">
    <text evidence="3">The sequence shown here is derived from an EMBL/GenBank/DDBJ whole genome shotgun (WGS) entry which is preliminary data.</text>
</comment>
<sequence length="180" mass="19032">MPTHRALMIGTSLATAALVLTGCADNSVEHGEVIDKRGYAGAWIPEYENVYRDNCTTIRTTSFTASLTARPSGGSSGGKTGSGRSTGRTDTDSGSDTGGSQPGKSLTSGGTSGTKPGTSGSTTGGTQPSNRCERQYIGRKKTGQHWRNGKWELQLRDGDRTGWITVSETTYKDTDLHDHI</sequence>
<feature type="compositionally biased region" description="Low complexity" evidence="1">
    <location>
        <begin position="82"/>
        <end position="95"/>
    </location>
</feature>
<dbReference type="PROSITE" id="PS51257">
    <property type="entry name" value="PROKAR_LIPOPROTEIN"/>
    <property type="match status" value="1"/>
</dbReference>
<evidence type="ECO:0008006" key="5">
    <source>
        <dbReference type="Google" id="ProtNLM"/>
    </source>
</evidence>
<feature type="signal peptide" evidence="2">
    <location>
        <begin position="1"/>
        <end position="16"/>
    </location>
</feature>
<accession>A0ABT0P6X3</accession>
<dbReference type="EMBL" id="JAMCCK010000187">
    <property type="protein sequence ID" value="MCL3999196.1"/>
    <property type="molecule type" value="Genomic_DNA"/>
</dbReference>
<name>A0ABT0P6X3_9ACTN</name>
<organism evidence="3 4">
    <name type="scientific">Streptomyces lavenduligriseus</name>
    <dbReference type="NCBI Taxonomy" id="67315"/>
    <lineage>
        <taxon>Bacteria</taxon>
        <taxon>Bacillati</taxon>
        <taxon>Actinomycetota</taxon>
        <taxon>Actinomycetes</taxon>
        <taxon>Kitasatosporales</taxon>
        <taxon>Streptomycetaceae</taxon>
        <taxon>Streptomyces</taxon>
    </lineage>
</organism>
<evidence type="ECO:0000256" key="2">
    <source>
        <dbReference type="SAM" id="SignalP"/>
    </source>
</evidence>
<keyword evidence="2" id="KW-0732">Signal</keyword>
<protein>
    <recommendedName>
        <fullName evidence="5">Lipoprotein</fullName>
    </recommendedName>
</protein>
<gene>
    <name evidence="3" type="ORF">M4438_37890</name>
</gene>
<keyword evidence="4" id="KW-1185">Reference proteome</keyword>
<dbReference type="RefSeq" id="WP_249493703.1">
    <property type="nucleotide sequence ID" value="NZ_JAMCCK010000187.1"/>
</dbReference>
<evidence type="ECO:0000313" key="4">
    <source>
        <dbReference type="Proteomes" id="UP001202052"/>
    </source>
</evidence>
<evidence type="ECO:0000256" key="1">
    <source>
        <dbReference type="SAM" id="MobiDB-lite"/>
    </source>
</evidence>
<feature type="compositionally biased region" description="Low complexity" evidence="1">
    <location>
        <begin position="102"/>
        <end position="126"/>
    </location>
</feature>
<evidence type="ECO:0000313" key="3">
    <source>
        <dbReference type="EMBL" id="MCL3999196.1"/>
    </source>
</evidence>
<feature type="chain" id="PRO_5045680606" description="Lipoprotein" evidence="2">
    <location>
        <begin position="17"/>
        <end position="180"/>
    </location>
</feature>
<proteinExistence type="predicted"/>